<proteinExistence type="predicted"/>
<dbReference type="EMBL" id="LDJR01000057">
    <property type="protein sequence ID" value="OAK68228.1"/>
    <property type="molecule type" value="Genomic_DNA"/>
</dbReference>
<evidence type="ECO:0000313" key="4">
    <source>
        <dbReference type="Proteomes" id="UP000077881"/>
    </source>
</evidence>
<accession>A0A0Q9XTI6</accession>
<dbReference type="Pfam" id="PF08812">
    <property type="entry name" value="YtxC"/>
    <property type="match status" value="1"/>
</dbReference>
<keyword evidence="4" id="KW-1185">Reference proteome</keyword>
<evidence type="ECO:0000313" key="2">
    <source>
        <dbReference type="EMBL" id="OAK68228.1"/>
    </source>
</evidence>
<evidence type="ECO:0008006" key="5">
    <source>
        <dbReference type="Google" id="ProtNLM"/>
    </source>
</evidence>
<dbReference type="STRING" id="217031.ABB05_16890"/>
<reference evidence="2 4" key="1">
    <citation type="submission" date="2015-05" db="EMBL/GenBank/DDBJ databases">
        <title>Comparison of genome.</title>
        <authorList>
            <person name="Zheng Z."/>
            <person name="Sun M."/>
        </authorList>
    </citation>
    <scope>NUCLEOTIDE SEQUENCE [LARGE SCALE GENOMIC DNA]</scope>
    <source>
        <strain evidence="2 4">G25-74</strain>
    </source>
</reference>
<protein>
    <recommendedName>
        <fullName evidence="5">Sporulation protein YtxC</fullName>
    </recommendedName>
</protein>
<dbReference type="InterPro" id="IPR014199">
    <property type="entry name" value="Spore_YtxC"/>
</dbReference>
<sequence>MELMFKSIKEAIRLKSFLANNGLQDSFQEKRGRFIYSFQPSDTNKDEYVSALIQYIQTVKRNEWLDQVLQKKYKYESENERHDIIEIVSEMFDGERQELTALTAVIKEEILLHEAILDLLDFKGAVAFDSFLRFRLREYFKQVTSYLGIAIDEYKMEQDYQIFIQTLRDYLRDRLTRQSIVHLILERPETFYDETLREMKQEEVQGLLDPRLLSNHPVYVDSAVIAPLLSMAPNKIFLYTKHEDQPLVRTLKNIFEERLVLFSTSYFYSLSNAYTRHS</sequence>
<comment type="caution">
    <text evidence="1">The sequence shown here is derived from an EMBL/GenBank/DDBJ whole genome shotgun (WGS) entry which is preliminary data.</text>
</comment>
<name>A0A0Q9XTI6_9BACI</name>
<organism evidence="1 3">
    <name type="scientific">Lederbergia galactosidilytica</name>
    <dbReference type="NCBI Taxonomy" id="217031"/>
    <lineage>
        <taxon>Bacteria</taxon>
        <taxon>Bacillati</taxon>
        <taxon>Bacillota</taxon>
        <taxon>Bacilli</taxon>
        <taxon>Bacillales</taxon>
        <taxon>Bacillaceae</taxon>
        <taxon>Lederbergia</taxon>
    </lineage>
</organism>
<dbReference type="Proteomes" id="UP000077881">
    <property type="component" value="Unassembled WGS sequence"/>
</dbReference>
<dbReference type="AlphaFoldDB" id="A0A0Q9XTI6"/>
<dbReference type="Proteomes" id="UP000053881">
    <property type="component" value="Unassembled WGS sequence"/>
</dbReference>
<evidence type="ECO:0000313" key="1">
    <source>
        <dbReference type="EMBL" id="KRG11510.1"/>
    </source>
</evidence>
<dbReference type="EMBL" id="LGPB01000123">
    <property type="protein sequence ID" value="KRG11510.1"/>
    <property type="molecule type" value="Genomic_DNA"/>
</dbReference>
<reference evidence="1 3" key="2">
    <citation type="submission" date="2015-06" db="EMBL/GenBank/DDBJ databases">
        <title>Genome sequencing project of Bacillus galactosidilyticus PL133.</title>
        <authorList>
            <person name="Gaiero J."/>
            <person name="Nicol R."/>
            <person name="Habash M."/>
        </authorList>
    </citation>
    <scope>NUCLEOTIDE SEQUENCE [LARGE SCALE GENOMIC DNA]</scope>
    <source>
        <strain evidence="1 3">PL133</strain>
    </source>
</reference>
<dbReference type="PATRIC" id="fig|217031.4.peg.5965"/>
<gene>
    <name evidence="2" type="ORF">ABB05_16890</name>
    <name evidence="1" type="ORF">ACA29_17600</name>
</gene>
<evidence type="ECO:0000313" key="3">
    <source>
        <dbReference type="Proteomes" id="UP000053881"/>
    </source>
</evidence>